<dbReference type="SUPFAM" id="SSF52151">
    <property type="entry name" value="FabD/lysophospholipase-like"/>
    <property type="match status" value="1"/>
</dbReference>
<dbReference type="Proteomes" id="UP001611383">
    <property type="component" value="Chromosome"/>
</dbReference>
<evidence type="ECO:0000313" key="4">
    <source>
        <dbReference type="Proteomes" id="UP001611383"/>
    </source>
</evidence>
<feature type="domain" description="PNPLA" evidence="2">
    <location>
        <begin position="55"/>
        <end position="241"/>
    </location>
</feature>
<evidence type="ECO:0000256" key="1">
    <source>
        <dbReference type="ARBA" id="ARBA00023098"/>
    </source>
</evidence>
<dbReference type="EMBL" id="CP043494">
    <property type="protein sequence ID" value="WNG45481.1"/>
    <property type="molecule type" value="Genomic_DNA"/>
</dbReference>
<name>A0ABY9WNV1_9BACT</name>
<proteinExistence type="predicted"/>
<sequence length="355" mass="38913">MNSSLTLLAGPDALRLIRERGLRADDIDILPGASGGPKWLVLAGLDRVLFGEFLKSRSRPLHLIGSSIGSWRLACLALKDPVAALERFAEAYVEQRYPPKPSTALVSTTSQGILDALLGAGGEEQILNHPWARLHVITTRCRGLTASEQRQAQLLGLTLGALGNLVSRRTLGLHMERVIFHSAGDTSPFTGLADLPSVHLPLSRENLRPALLASGSIPLVLSGVRIPGAGAGIYRDGGVLDYHLDLEFGPGEGLVLYPHFYPYVVPGWFDKSLPWRRAGPTNFRRALLISPSPELVARLPNGKIPDRDDFVRMPDTERLRAWRQVMAESERMGDEFRELLARGKLAERIQPLRGS</sequence>
<organism evidence="3 4">
    <name type="scientific">Archangium minus</name>
    <dbReference type="NCBI Taxonomy" id="83450"/>
    <lineage>
        <taxon>Bacteria</taxon>
        <taxon>Pseudomonadati</taxon>
        <taxon>Myxococcota</taxon>
        <taxon>Myxococcia</taxon>
        <taxon>Myxococcales</taxon>
        <taxon>Cystobacterineae</taxon>
        <taxon>Archangiaceae</taxon>
        <taxon>Archangium</taxon>
    </lineage>
</organism>
<reference evidence="3 4" key="1">
    <citation type="submission" date="2019-08" db="EMBL/GenBank/DDBJ databases">
        <title>Archangium and Cystobacter genomes.</title>
        <authorList>
            <person name="Chen I.-C.K."/>
            <person name="Wielgoss S."/>
        </authorList>
    </citation>
    <scope>NUCLEOTIDE SEQUENCE [LARGE SCALE GENOMIC DNA]</scope>
    <source>
        <strain evidence="3 4">Cbm 6</strain>
    </source>
</reference>
<evidence type="ECO:0000313" key="3">
    <source>
        <dbReference type="EMBL" id="WNG45481.1"/>
    </source>
</evidence>
<gene>
    <name evidence="3" type="ORF">F0U60_16265</name>
</gene>
<keyword evidence="4" id="KW-1185">Reference proteome</keyword>
<dbReference type="RefSeq" id="WP_395820387.1">
    <property type="nucleotide sequence ID" value="NZ_CP043494.1"/>
</dbReference>
<dbReference type="InterPro" id="IPR016035">
    <property type="entry name" value="Acyl_Trfase/lysoPLipase"/>
</dbReference>
<accession>A0ABY9WNV1</accession>
<protein>
    <submittedName>
        <fullName evidence="3">Patatin-like phospholipase family protein</fullName>
    </submittedName>
</protein>
<keyword evidence="1" id="KW-0443">Lipid metabolism</keyword>
<evidence type="ECO:0000259" key="2">
    <source>
        <dbReference type="Pfam" id="PF01734"/>
    </source>
</evidence>
<dbReference type="InterPro" id="IPR002641">
    <property type="entry name" value="PNPLA_dom"/>
</dbReference>
<dbReference type="Pfam" id="PF01734">
    <property type="entry name" value="Patatin"/>
    <property type="match status" value="1"/>
</dbReference>